<dbReference type="AlphaFoldDB" id="A0A3A8JN88"/>
<dbReference type="InterPro" id="IPR025161">
    <property type="entry name" value="IS402-like_dom"/>
</dbReference>
<evidence type="ECO:0000313" key="4">
    <source>
        <dbReference type="Proteomes" id="UP000268094"/>
    </source>
</evidence>
<feature type="compositionally biased region" description="Low complexity" evidence="1">
    <location>
        <begin position="130"/>
        <end position="150"/>
    </location>
</feature>
<protein>
    <submittedName>
        <fullName evidence="3">IS5 family transposase</fullName>
    </submittedName>
</protein>
<dbReference type="NCBIfam" id="NF033580">
    <property type="entry name" value="transpos_IS5_3"/>
    <property type="match status" value="1"/>
</dbReference>
<evidence type="ECO:0000313" key="3">
    <source>
        <dbReference type="EMBL" id="RKG93270.1"/>
    </source>
</evidence>
<dbReference type="Pfam" id="PF13340">
    <property type="entry name" value="DUF4096"/>
    <property type="match status" value="1"/>
</dbReference>
<accession>A0A3A8JN88</accession>
<sequence length="150" mass="16941">MRRHELSDAEWSRIEPLLGSRSGPPSKRGDRDFINAVIWRVKTGVQWRDLPERFGHWKTVYNRFRRWAKTGRWEAIFKALRLDVNELGSLADASVVRAHQDASGGKGGPEAMLWGVLEGVFQLELPQSNRTSSRAMPPTSPSAASSRSTR</sequence>
<dbReference type="PANTHER" id="PTHR46637:SF1">
    <property type="entry name" value="BLL5188 PROTEIN"/>
    <property type="match status" value="1"/>
</dbReference>
<proteinExistence type="predicted"/>
<evidence type="ECO:0000259" key="2">
    <source>
        <dbReference type="Pfam" id="PF13340"/>
    </source>
</evidence>
<name>A0A3A8JN88_9BACT</name>
<evidence type="ECO:0000256" key="1">
    <source>
        <dbReference type="SAM" id="MobiDB-lite"/>
    </source>
</evidence>
<comment type="caution">
    <text evidence="3">The sequence shown here is derived from an EMBL/GenBank/DDBJ whole genome shotgun (WGS) entry which is preliminary data.</text>
</comment>
<dbReference type="OrthoDB" id="1551210at2"/>
<feature type="domain" description="Insertion element IS402-like" evidence="2">
    <location>
        <begin position="6"/>
        <end position="77"/>
    </location>
</feature>
<dbReference type="Proteomes" id="UP000268094">
    <property type="component" value="Unassembled WGS sequence"/>
</dbReference>
<dbReference type="InterPro" id="IPR052909">
    <property type="entry name" value="Transposase_6_like"/>
</dbReference>
<dbReference type="PANTHER" id="PTHR46637">
    <property type="entry name" value="TIS1421-TRANSPOSASE PROTEIN A"/>
    <property type="match status" value="1"/>
</dbReference>
<feature type="region of interest" description="Disordered" evidence="1">
    <location>
        <begin position="128"/>
        <end position="150"/>
    </location>
</feature>
<reference evidence="4" key="1">
    <citation type="submission" date="2018-09" db="EMBL/GenBank/DDBJ databases">
        <authorList>
            <person name="Livingstone P.G."/>
            <person name="Whitworth D.E."/>
        </authorList>
    </citation>
    <scope>NUCLEOTIDE SEQUENCE [LARGE SCALE GENOMIC DNA]</scope>
    <source>
        <strain evidence="4">CA054A</strain>
    </source>
</reference>
<keyword evidence="4" id="KW-1185">Reference proteome</keyword>
<organism evidence="3 4">
    <name type="scientific">Corallococcus terminator</name>
    <dbReference type="NCBI Taxonomy" id="2316733"/>
    <lineage>
        <taxon>Bacteria</taxon>
        <taxon>Pseudomonadati</taxon>
        <taxon>Myxococcota</taxon>
        <taxon>Myxococcia</taxon>
        <taxon>Myxococcales</taxon>
        <taxon>Cystobacterineae</taxon>
        <taxon>Myxococcaceae</taxon>
        <taxon>Corallococcus</taxon>
    </lineage>
</organism>
<gene>
    <name evidence="3" type="ORF">D7V88_03265</name>
</gene>
<dbReference type="RefSeq" id="WP_120539114.1">
    <property type="nucleotide sequence ID" value="NZ_RAVZ01000011.1"/>
</dbReference>
<dbReference type="EMBL" id="RAVZ01000011">
    <property type="protein sequence ID" value="RKG93270.1"/>
    <property type="molecule type" value="Genomic_DNA"/>
</dbReference>